<accession>U2J3V4</accession>
<keyword evidence="2" id="KW-1185">Reference proteome</keyword>
<dbReference type="EMBL" id="ATDL01000022">
    <property type="protein sequence ID" value="ERJ57328.1"/>
    <property type="molecule type" value="Genomic_DNA"/>
</dbReference>
<name>U2J3V4_9SPHI</name>
<dbReference type="AlphaFoldDB" id="U2J3V4"/>
<dbReference type="PATRIC" id="fig|1346330.5.peg.4058"/>
<proteinExistence type="predicted"/>
<sequence>MSSSFKYVLYERLDNVLVVRLYTENEKGNTEIGTET</sequence>
<evidence type="ECO:0000313" key="2">
    <source>
        <dbReference type="Proteomes" id="UP000016584"/>
    </source>
</evidence>
<gene>
    <name evidence="1" type="ORF">M472_00975</name>
</gene>
<reference evidence="1 2" key="1">
    <citation type="journal article" date="2013" name="Genome Announc.">
        <title>The Draft Genome Sequence of Sphingomonas paucimobilis Strain HER1398 (Proteobacteria), Host to the Giant PAU Phage, Indicates That It Is a Member of the Genus Sphingobacterium (Bacteroidetes).</title>
        <authorList>
            <person name="White R.A.III."/>
            <person name="Suttle C.A."/>
        </authorList>
    </citation>
    <scope>NUCLEOTIDE SEQUENCE [LARGE SCALE GENOMIC DNA]</scope>
    <source>
        <strain evidence="1 2">HER1398</strain>
    </source>
</reference>
<comment type="caution">
    <text evidence="1">The sequence shown here is derived from an EMBL/GenBank/DDBJ whole genome shotgun (WGS) entry which is preliminary data.</text>
</comment>
<organism evidence="1 2">
    <name type="scientific">Sphingobacterium paucimobilis HER1398</name>
    <dbReference type="NCBI Taxonomy" id="1346330"/>
    <lineage>
        <taxon>Bacteria</taxon>
        <taxon>Pseudomonadati</taxon>
        <taxon>Bacteroidota</taxon>
        <taxon>Sphingobacteriia</taxon>
        <taxon>Sphingobacteriales</taxon>
        <taxon>Sphingobacteriaceae</taxon>
        <taxon>Sphingobacterium</taxon>
    </lineage>
</organism>
<protein>
    <submittedName>
        <fullName evidence="1">Uncharacterized protein</fullName>
    </submittedName>
</protein>
<evidence type="ECO:0000313" key="1">
    <source>
        <dbReference type="EMBL" id="ERJ57328.1"/>
    </source>
</evidence>
<dbReference type="Proteomes" id="UP000016584">
    <property type="component" value="Unassembled WGS sequence"/>
</dbReference>